<keyword evidence="6" id="KW-0564">Palmitate</keyword>
<protein>
    <submittedName>
        <fullName evidence="12">G protein alpha i subunit</fullName>
    </submittedName>
</protein>
<dbReference type="GO" id="GO:0005834">
    <property type="term" value="C:heterotrimeric G-protein complex"/>
    <property type="evidence" value="ECO:0007669"/>
    <property type="project" value="TreeGrafter"/>
</dbReference>
<keyword evidence="2 10" id="KW-0479">Metal-binding</keyword>
<keyword evidence="7" id="KW-0807">Transducer</keyword>
<name>A0AAV7YY54_9EUKA</name>
<feature type="compositionally biased region" description="Basic residues" evidence="11">
    <location>
        <begin position="1"/>
        <end position="20"/>
    </location>
</feature>
<dbReference type="PANTHER" id="PTHR10218">
    <property type="entry name" value="GTP-BINDING PROTEIN ALPHA SUBUNIT"/>
    <property type="match status" value="1"/>
</dbReference>
<dbReference type="InterPro" id="IPR001019">
    <property type="entry name" value="Gprotein_alpha_su"/>
</dbReference>
<dbReference type="GO" id="GO:0031683">
    <property type="term" value="F:G-protein beta/gamma-subunit complex binding"/>
    <property type="evidence" value="ECO:0007669"/>
    <property type="project" value="InterPro"/>
</dbReference>
<evidence type="ECO:0000256" key="5">
    <source>
        <dbReference type="ARBA" id="ARBA00023134"/>
    </source>
</evidence>
<dbReference type="GO" id="GO:0005525">
    <property type="term" value="F:GTP binding"/>
    <property type="evidence" value="ECO:0007669"/>
    <property type="project" value="UniProtKB-KW"/>
</dbReference>
<dbReference type="Gene3D" id="1.10.400.10">
    <property type="entry name" value="GI Alpha 1, domain 2-like"/>
    <property type="match status" value="1"/>
</dbReference>
<evidence type="ECO:0000313" key="12">
    <source>
        <dbReference type="EMBL" id="KAJ3433320.1"/>
    </source>
</evidence>
<evidence type="ECO:0000256" key="6">
    <source>
        <dbReference type="ARBA" id="ARBA00023139"/>
    </source>
</evidence>
<dbReference type="EMBL" id="JANTQA010000047">
    <property type="protein sequence ID" value="KAJ3433320.1"/>
    <property type="molecule type" value="Genomic_DNA"/>
</dbReference>
<sequence length="352" mass="41367">MGATNSKKRKYKKEKKKAKKLEKQLENSKKLQNKEVSILLLGTGDSGKSTLVKQLQILYRNGFNNKEIEDYKRVIRNTVRLSMKNLLQSCDELGHDLSNENSSLLTQFEDGLKDKEISNTPKFAKIMSNLWKDDALKKTWQNREKFQIPENSDYFWDSIERIFDESFIPNNIDILNCRIPTVGIKEIFFEVGDKNWRIVDVGGQRSERRKWIHQFEDVDMILFVIGISEYAKNLYEDKNVNRMHESIKVWKDTMKDNHLKKKPTTILFNKVDVFTETLTRISLKFCFPKYEGNDNFEEASKYVVNKFITKRISKKRDIKHHFTCGTDTEMIQGIVESIMNTIISQSLQGFFI</sequence>
<dbReference type="SMART" id="SM00275">
    <property type="entry name" value="G_alpha"/>
    <property type="match status" value="1"/>
</dbReference>
<evidence type="ECO:0000256" key="11">
    <source>
        <dbReference type="SAM" id="MobiDB-lite"/>
    </source>
</evidence>
<dbReference type="GO" id="GO:0001664">
    <property type="term" value="F:G protein-coupled receptor binding"/>
    <property type="evidence" value="ECO:0007669"/>
    <property type="project" value="TreeGrafter"/>
</dbReference>
<dbReference type="PANTHER" id="PTHR10218:SF302">
    <property type="entry name" value="GUANINE NUCLEOTIDE-BINDING PROTEIN ALPHA-5 SUBUNIT"/>
    <property type="match status" value="1"/>
</dbReference>
<dbReference type="GO" id="GO:0005737">
    <property type="term" value="C:cytoplasm"/>
    <property type="evidence" value="ECO:0007669"/>
    <property type="project" value="TreeGrafter"/>
</dbReference>
<dbReference type="Gene3D" id="3.40.50.300">
    <property type="entry name" value="P-loop containing nucleotide triphosphate hydrolases"/>
    <property type="match status" value="1"/>
</dbReference>
<proteinExistence type="predicted"/>
<evidence type="ECO:0000256" key="9">
    <source>
        <dbReference type="PIRSR" id="PIRSR601019-1"/>
    </source>
</evidence>
<evidence type="ECO:0000256" key="7">
    <source>
        <dbReference type="ARBA" id="ARBA00023224"/>
    </source>
</evidence>
<comment type="caution">
    <text evidence="12">The sequence shown here is derived from an EMBL/GenBank/DDBJ whole genome shotgun (WGS) entry which is preliminary data.</text>
</comment>
<evidence type="ECO:0000256" key="1">
    <source>
        <dbReference type="ARBA" id="ARBA00022707"/>
    </source>
</evidence>
<dbReference type="PRINTS" id="PR00318">
    <property type="entry name" value="GPROTEINA"/>
</dbReference>
<dbReference type="FunFam" id="3.40.50.300:FF:003800">
    <property type="entry name" value="Guanine nucleotide-binding protein G(k) subunit alpha"/>
    <property type="match status" value="1"/>
</dbReference>
<evidence type="ECO:0000256" key="8">
    <source>
        <dbReference type="ARBA" id="ARBA00023288"/>
    </source>
</evidence>
<dbReference type="GO" id="GO:0007188">
    <property type="term" value="P:adenylate cyclase-modulating G protein-coupled receptor signaling pathway"/>
    <property type="evidence" value="ECO:0007669"/>
    <property type="project" value="TreeGrafter"/>
</dbReference>
<feature type="binding site" evidence="10">
    <location>
        <position position="49"/>
    </location>
    <ligand>
        <name>Mg(2+)</name>
        <dbReference type="ChEBI" id="CHEBI:18420"/>
    </ligand>
</feature>
<reference evidence="12" key="1">
    <citation type="submission" date="2022-08" db="EMBL/GenBank/DDBJ databases">
        <title>Novel sulphate-reducing endosymbionts in the free-living metamonad Anaeramoeba.</title>
        <authorList>
            <person name="Jerlstrom-Hultqvist J."/>
            <person name="Cepicka I."/>
            <person name="Gallot-Lavallee L."/>
            <person name="Salas-Leiva D."/>
            <person name="Curtis B.A."/>
            <person name="Zahonova K."/>
            <person name="Pipaliya S."/>
            <person name="Dacks J."/>
            <person name="Roger A.J."/>
        </authorList>
    </citation>
    <scope>NUCLEOTIDE SEQUENCE</scope>
    <source>
        <strain evidence="12">Busselton2</strain>
    </source>
</reference>
<dbReference type="InterPro" id="IPR011025">
    <property type="entry name" value="GproteinA_insert"/>
</dbReference>
<keyword evidence="1" id="KW-0519">Myristate</keyword>
<evidence type="ECO:0000256" key="10">
    <source>
        <dbReference type="PIRSR" id="PIRSR601019-2"/>
    </source>
</evidence>
<dbReference type="SUPFAM" id="SSF47895">
    <property type="entry name" value="Transducin (alpha subunit), insertion domain"/>
    <property type="match status" value="1"/>
</dbReference>
<feature type="region of interest" description="Disordered" evidence="11">
    <location>
        <begin position="1"/>
        <end position="27"/>
    </location>
</feature>
<dbReference type="Pfam" id="PF00503">
    <property type="entry name" value="G-alpha"/>
    <property type="match status" value="1"/>
</dbReference>
<organism evidence="12 13">
    <name type="scientific">Anaeramoeba flamelloides</name>
    <dbReference type="NCBI Taxonomy" id="1746091"/>
    <lineage>
        <taxon>Eukaryota</taxon>
        <taxon>Metamonada</taxon>
        <taxon>Anaeramoebidae</taxon>
        <taxon>Anaeramoeba</taxon>
    </lineage>
</organism>
<evidence type="ECO:0000256" key="3">
    <source>
        <dbReference type="ARBA" id="ARBA00022741"/>
    </source>
</evidence>
<feature type="binding site" evidence="9">
    <location>
        <begin position="200"/>
        <end position="204"/>
    </location>
    <ligand>
        <name>GTP</name>
        <dbReference type="ChEBI" id="CHEBI:37565"/>
    </ligand>
</feature>
<feature type="binding site" evidence="9">
    <location>
        <begin position="175"/>
        <end position="181"/>
    </location>
    <ligand>
        <name>GTP</name>
        <dbReference type="ChEBI" id="CHEBI:37565"/>
    </ligand>
</feature>
<dbReference type="Proteomes" id="UP001146793">
    <property type="component" value="Unassembled WGS sequence"/>
</dbReference>
<feature type="binding site" evidence="9">
    <location>
        <begin position="269"/>
        <end position="272"/>
    </location>
    <ligand>
        <name>GTP</name>
        <dbReference type="ChEBI" id="CHEBI:37565"/>
    </ligand>
</feature>
<evidence type="ECO:0000313" key="13">
    <source>
        <dbReference type="Proteomes" id="UP001146793"/>
    </source>
</evidence>
<evidence type="ECO:0000256" key="2">
    <source>
        <dbReference type="ARBA" id="ARBA00022723"/>
    </source>
</evidence>
<dbReference type="GO" id="GO:0046872">
    <property type="term" value="F:metal ion binding"/>
    <property type="evidence" value="ECO:0007669"/>
    <property type="project" value="UniProtKB-KW"/>
</dbReference>
<dbReference type="PROSITE" id="PS51882">
    <property type="entry name" value="G_ALPHA"/>
    <property type="match status" value="1"/>
</dbReference>
<keyword evidence="3 9" id="KW-0547">Nucleotide-binding</keyword>
<accession>A0AAV7YY54</accession>
<dbReference type="InterPro" id="IPR027417">
    <property type="entry name" value="P-loop_NTPase"/>
</dbReference>
<feature type="binding site" evidence="10">
    <location>
        <position position="181"/>
    </location>
    <ligand>
        <name>Mg(2+)</name>
        <dbReference type="ChEBI" id="CHEBI:18420"/>
    </ligand>
</feature>
<keyword evidence="8" id="KW-0449">Lipoprotein</keyword>
<keyword evidence="4 10" id="KW-0460">Magnesium</keyword>
<gene>
    <name evidence="12" type="ORF">M0812_22275</name>
</gene>
<keyword evidence="5 9" id="KW-0342">GTP-binding</keyword>
<evidence type="ECO:0000256" key="4">
    <source>
        <dbReference type="ARBA" id="ARBA00022842"/>
    </source>
</evidence>
<dbReference type="AlphaFoldDB" id="A0AAV7YY54"/>
<dbReference type="SUPFAM" id="SSF52540">
    <property type="entry name" value="P-loop containing nucleoside triphosphate hydrolases"/>
    <property type="match status" value="1"/>
</dbReference>
<dbReference type="CDD" id="cd00066">
    <property type="entry name" value="G-alpha"/>
    <property type="match status" value="1"/>
</dbReference>
<dbReference type="GO" id="GO:0003924">
    <property type="term" value="F:GTPase activity"/>
    <property type="evidence" value="ECO:0007669"/>
    <property type="project" value="InterPro"/>
</dbReference>